<gene>
    <name evidence="1" type="ORF">QAD02_022040</name>
</gene>
<organism evidence="1 2">
    <name type="scientific">Eretmocerus hayati</name>
    <dbReference type="NCBI Taxonomy" id="131215"/>
    <lineage>
        <taxon>Eukaryota</taxon>
        <taxon>Metazoa</taxon>
        <taxon>Ecdysozoa</taxon>
        <taxon>Arthropoda</taxon>
        <taxon>Hexapoda</taxon>
        <taxon>Insecta</taxon>
        <taxon>Pterygota</taxon>
        <taxon>Neoptera</taxon>
        <taxon>Endopterygota</taxon>
        <taxon>Hymenoptera</taxon>
        <taxon>Apocrita</taxon>
        <taxon>Proctotrupomorpha</taxon>
        <taxon>Chalcidoidea</taxon>
        <taxon>Aphelinidae</taxon>
        <taxon>Aphelininae</taxon>
        <taxon>Eretmocerus</taxon>
    </lineage>
</organism>
<keyword evidence="2" id="KW-1185">Reference proteome</keyword>
<evidence type="ECO:0000313" key="1">
    <source>
        <dbReference type="EMBL" id="KAJ8686246.1"/>
    </source>
</evidence>
<evidence type="ECO:0000313" key="2">
    <source>
        <dbReference type="Proteomes" id="UP001239111"/>
    </source>
</evidence>
<dbReference type="EMBL" id="CM056741">
    <property type="protein sequence ID" value="KAJ8686246.1"/>
    <property type="molecule type" value="Genomic_DNA"/>
</dbReference>
<proteinExistence type="predicted"/>
<reference evidence="1" key="1">
    <citation type="submission" date="2023-04" db="EMBL/GenBank/DDBJ databases">
        <title>A chromosome-level genome assembly of the parasitoid wasp Eretmocerus hayati.</title>
        <authorList>
            <person name="Zhong Y."/>
            <person name="Liu S."/>
            <person name="Liu Y."/>
        </authorList>
    </citation>
    <scope>NUCLEOTIDE SEQUENCE</scope>
    <source>
        <strain evidence="1">ZJU_SS_LIU_2023</strain>
    </source>
</reference>
<sequence length="192" mass="22132">MGKKCCNPFNKSATLPEQHLWKFPELNKSDYICSLCRKQLQSYEPPKKDNDIQESEPVSETPDSQGSTAEFSNDDMNMDVFLGVSPVKKKRTSHEAYMGSKLQEMQEAVREKFKSQFHVSPRTETDKIVHDRDEIIQNIKAEVQNSKERSRIIELLSLLPQSWSRKNIVEEFGVSDHCAKKAKSLRENRRAG</sequence>
<comment type="caution">
    <text evidence="1">The sequence shown here is derived from an EMBL/GenBank/DDBJ whole genome shotgun (WGS) entry which is preliminary data.</text>
</comment>
<accession>A0ACC2PTY2</accession>
<name>A0ACC2PTY2_9HYME</name>
<protein>
    <submittedName>
        <fullName evidence="1">Uncharacterized protein</fullName>
    </submittedName>
</protein>
<dbReference type="Proteomes" id="UP001239111">
    <property type="component" value="Chromosome 1"/>
</dbReference>